<feature type="compositionally biased region" description="Basic and acidic residues" evidence="1">
    <location>
        <begin position="90"/>
        <end position="99"/>
    </location>
</feature>
<accession>A0A426WY69</accession>
<evidence type="ECO:0000313" key="3">
    <source>
        <dbReference type="Proteomes" id="UP000287651"/>
    </source>
</evidence>
<dbReference type="Proteomes" id="UP000287651">
    <property type="component" value="Unassembled WGS sequence"/>
</dbReference>
<dbReference type="AlphaFoldDB" id="A0A426WY69"/>
<evidence type="ECO:0000313" key="2">
    <source>
        <dbReference type="EMBL" id="RRT32179.1"/>
    </source>
</evidence>
<feature type="region of interest" description="Disordered" evidence="1">
    <location>
        <begin position="85"/>
        <end position="108"/>
    </location>
</feature>
<name>A0A426WY69_ENSVE</name>
<proteinExistence type="predicted"/>
<comment type="caution">
    <text evidence="2">The sequence shown here is derived from an EMBL/GenBank/DDBJ whole genome shotgun (WGS) entry which is preliminary data.</text>
</comment>
<organism evidence="2 3">
    <name type="scientific">Ensete ventricosum</name>
    <name type="common">Abyssinian banana</name>
    <name type="synonym">Musa ensete</name>
    <dbReference type="NCBI Taxonomy" id="4639"/>
    <lineage>
        <taxon>Eukaryota</taxon>
        <taxon>Viridiplantae</taxon>
        <taxon>Streptophyta</taxon>
        <taxon>Embryophyta</taxon>
        <taxon>Tracheophyta</taxon>
        <taxon>Spermatophyta</taxon>
        <taxon>Magnoliopsida</taxon>
        <taxon>Liliopsida</taxon>
        <taxon>Zingiberales</taxon>
        <taxon>Musaceae</taxon>
        <taxon>Ensete</taxon>
    </lineage>
</organism>
<dbReference type="EMBL" id="AMZH03033460">
    <property type="protein sequence ID" value="RRT32179.1"/>
    <property type="molecule type" value="Genomic_DNA"/>
</dbReference>
<gene>
    <name evidence="2" type="ORF">B296_00035497</name>
</gene>
<sequence>MPMSLSCYWRCCPCWGYERRLGLRAWLLSELWDVGDDCLEHSRYGLDLVGESLKSLRSYHQTPRLSGGGVSPGSLNKRQYRPGVWEDDLSDSRSQHDVVRPASARPAQ</sequence>
<protein>
    <submittedName>
        <fullName evidence="2">Uncharacterized protein</fullName>
    </submittedName>
</protein>
<evidence type="ECO:0000256" key="1">
    <source>
        <dbReference type="SAM" id="MobiDB-lite"/>
    </source>
</evidence>
<reference evidence="2 3" key="1">
    <citation type="journal article" date="2014" name="Agronomy (Basel)">
        <title>A Draft Genome Sequence for Ensete ventricosum, the Drought-Tolerant Tree Against Hunger.</title>
        <authorList>
            <person name="Harrison J."/>
            <person name="Moore K.A."/>
            <person name="Paszkiewicz K."/>
            <person name="Jones T."/>
            <person name="Grant M."/>
            <person name="Ambacheew D."/>
            <person name="Muzemil S."/>
            <person name="Studholme D.J."/>
        </authorList>
    </citation>
    <scope>NUCLEOTIDE SEQUENCE [LARGE SCALE GENOMIC DNA]</scope>
</reference>